<dbReference type="Gene3D" id="1.10.238.10">
    <property type="entry name" value="EF-hand"/>
    <property type="match status" value="1"/>
</dbReference>
<organism evidence="4 5">
    <name type="scientific">Acaromyces ingoldii</name>
    <dbReference type="NCBI Taxonomy" id="215250"/>
    <lineage>
        <taxon>Eukaryota</taxon>
        <taxon>Fungi</taxon>
        <taxon>Dikarya</taxon>
        <taxon>Basidiomycota</taxon>
        <taxon>Ustilaginomycotina</taxon>
        <taxon>Exobasidiomycetes</taxon>
        <taxon>Exobasidiales</taxon>
        <taxon>Cryptobasidiaceae</taxon>
        <taxon>Acaromyces</taxon>
    </lineage>
</organism>
<dbReference type="GO" id="GO:0032182">
    <property type="term" value="F:ubiquitin-like protein binding"/>
    <property type="evidence" value="ECO:0007669"/>
    <property type="project" value="TreeGrafter"/>
</dbReference>
<dbReference type="SUPFAM" id="SSF46934">
    <property type="entry name" value="UBA-like"/>
    <property type="match status" value="1"/>
</dbReference>
<keyword evidence="1" id="KW-0833">Ubl conjugation pathway</keyword>
<dbReference type="Proteomes" id="UP000245768">
    <property type="component" value="Unassembled WGS sequence"/>
</dbReference>
<evidence type="ECO:0000256" key="1">
    <source>
        <dbReference type="ARBA" id="ARBA00022786"/>
    </source>
</evidence>
<feature type="domain" description="DCUN1" evidence="3">
    <location>
        <begin position="71"/>
        <end position="292"/>
    </location>
</feature>
<dbReference type="InterPro" id="IPR005176">
    <property type="entry name" value="PONY_dom"/>
</dbReference>
<dbReference type="Pfam" id="PF14555">
    <property type="entry name" value="UBA_4"/>
    <property type="match status" value="1"/>
</dbReference>
<comment type="function">
    <text evidence="2">Neddylation of cullins play an essential role in the regulation of SCF-type complexes activity.</text>
</comment>
<dbReference type="GO" id="GO:0000151">
    <property type="term" value="C:ubiquitin ligase complex"/>
    <property type="evidence" value="ECO:0007669"/>
    <property type="project" value="TreeGrafter"/>
</dbReference>
<dbReference type="InterPro" id="IPR042460">
    <property type="entry name" value="DCN1-like_PONY"/>
</dbReference>
<dbReference type="GO" id="GO:0031624">
    <property type="term" value="F:ubiquitin conjugating enzyme binding"/>
    <property type="evidence" value="ECO:0007669"/>
    <property type="project" value="TreeGrafter"/>
</dbReference>
<dbReference type="RefSeq" id="XP_025373768.1">
    <property type="nucleotide sequence ID" value="XM_025519403.1"/>
</dbReference>
<dbReference type="OrthoDB" id="27198at2759"/>
<dbReference type="Gene3D" id="1.10.8.10">
    <property type="entry name" value="DNA helicase RuvA subunit, C-terminal domain"/>
    <property type="match status" value="1"/>
</dbReference>
<reference evidence="4" key="1">
    <citation type="journal article" date="2018" name="Mol. Biol. Evol.">
        <title>Broad Genomic Sampling Reveals a Smut Pathogenic Ancestry of the Fungal Clade Ustilaginomycotina.</title>
        <authorList>
            <person name="Kijpornyongpan T."/>
            <person name="Mondo S.J."/>
            <person name="Barry K."/>
            <person name="Sandor L."/>
            <person name="Lee J."/>
            <person name="Lipzen A."/>
            <person name="Pangilinan J."/>
            <person name="LaButti K."/>
            <person name="Hainaut M."/>
            <person name="Henrissat B."/>
            <person name="Grigoriev I.V."/>
            <person name="Spatafora J.W."/>
            <person name="Aime M.C."/>
        </authorList>
    </citation>
    <scope>NUCLEOTIDE SEQUENCE [LARGE SCALE GENOMIC DNA]</scope>
    <source>
        <strain evidence="4">MCA 4198</strain>
    </source>
</reference>
<evidence type="ECO:0000313" key="4">
    <source>
        <dbReference type="EMBL" id="PWN86570.1"/>
    </source>
</evidence>
<proteinExistence type="predicted"/>
<dbReference type="STRING" id="215250.A0A316Y8R0"/>
<name>A0A316Y8R0_9BASI</name>
<evidence type="ECO:0000256" key="2">
    <source>
        <dbReference type="RuleBase" id="RU410713"/>
    </source>
</evidence>
<sequence>MSSSTAKSREALVRQLRSVTNATQADAQRLLKTHSYKLDRAVDAFFTDETAMTNAAKAAGGGGADKKQEKESREKLGRMFDEFKDDDGTDITIEGAMEMCEALSISPEDVVMLPLSFYLKSPSLGTFRRDDYIAGWRTIADGQPCEDAEAQKRLLPRLRQELEQDAPVRGERASEAKGGLFARTYEFTYTFARPEGQKSLPLESAVAFWDLVLPHSPTFQGNGTPDRKGTFTPRQLRLWKKFLAEKGGNRAISKDTWTLFLDFTKEIDEEFKTHDFDAAWPSQIDDFVEWAKEQPASAGQEEEDAMDESQ</sequence>
<dbReference type="InParanoid" id="A0A316Y8R0"/>
<dbReference type="PANTHER" id="PTHR12281">
    <property type="entry name" value="RP42 RELATED"/>
    <property type="match status" value="1"/>
</dbReference>
<dbReference type="PANTHER" id="PTHR12281:SF31">
    <property type="entry name" value="DCN1-LIKE PROTEIN 3"/>
    <property type="match status" value="1"/>
</dbReference>
<gene>
    <name evidence="4" type="ORF">FA10DRAFT_246265</name>
</gene>
<accession>A0A316Y8R0</accession>
<dbReference type="GeneID" id="37041319"/>
<dbReference type="AlphaFoldDB" id="A0A316Y8R0"/>
<dbReference type="Gene3D" id="1.10.238.200">
    <property type="entry name" value="Cullin, PONY binding domain"/>
    <property type="match status" value="1"/>
</dbReference>
<evidence type="ECO:0000313" key="5">
    <source>
        <dbReference type="Proteomes" id="UP000245768"/>
    </source>
</evidence>
<dbReference type="GO" id="GO:0045116">
    <property type="term" value="P:protein neddylation"/>
    <property type="evidence" value="ECO:0007669"/>
    <property type="project" value="TreeGrafter"/>
</dbReference>
<protein>
    <recommendedName>
        <fullName evidence="2">Defective in cullin neddylation protein</fullName>
    </recommendedName>
</protein>
<dbReference type="GO" id="GO:0097602">
    <property type="term" value="F:cullin family protein binding"/>
    <property type="evidence" value="ECO:0007669"/>
    <property type="project" value="TreeGrafter"/>
</dbReference>
<dbReference type="Pfam" id="PF03556">
    <property type="entry name" value="Cullin_binding"/>
    <property type="match status" value="1"/>
</dbReference>
<dbReference type="FunCoup" id="A0A316Y8R0">
    <property type="interactions" value="138"/>
</dbReference>
<dbReference type="PROSITE" id="PS51229">
    <property type="entry name" value="DCUN1"/>
    <property type="match status" value="1"/>
</dbReference>
<evidence type="ECO:0000259" key="3">
    <source>
        <dbReference type="PROSITE" id="PS51229"/>
    </source>
</evidence>
<dbReference type="InterPro" id="IPR014764">
    <property type="entry name" value="DCN-prot"/>
</dbReference>
<dbReference type="EMBL" id="KZ819644">
    <property type="protein sequence ID" value="PWN86570.1"/>
    <property type="molecule type" value="Genomic_DNA"/>
</dbReference>
<keyword evidence="5" id="KW-1185">Reference proteome</keyword>
<dbReference type="InterPro" id="IPR009060">
    <property type="entry name" value="UBA-like_sf"/>
</dbReference>